<dbReference type="AlphaFoldDB" id="A0A547PBP3"/>
<dbReference type="InterPro" id="IPR044855">
    <property type="entry name" value="CoA-Trfase_III_dom3_sf"/>
</dbReference>
<dbReference type="Proteomes" id="UP000316343">
    <property type="component" value="Unassembled WGS sequence"/>
</dbReference>
<comment type="caution">
    <text evidence="2">The sequence shown here is derived from an EMBL/GenBank/DDBJ whole genome shotgun (WGS) entry which is preliminary data.</text>
</comment>
<evidence type="ECO:0000313" key="2">
    <source>
        <dbReference type="EMBL" id="TRD11555.1"/>
    </source>
</evidence>
<sequence length="387" mass="41421">MWLDQPRNQNSPLAGLKVVELARVLAGPWAGQILADLGADVIKVESPEGDGTRLWGPPWVERTDAGGTVHREAAYYHACNRGKRSIIADFREEADLVRVRDLCRDADVVIENFKTGSLTKFGLDYASLSAPNPGLVYCSITGFGQTGPRAHEAGYDFVIQGMSGFMSVTGEPDGEPMKMGISISDLTTGTWAANGIQAALLQRERAGPFQGRGQHLDMSLMDCSVALLANQASYFLNTGKNPPRMGNAHAQVAPYGVFPVSDGHVILAPANDGLFVKLADLFGRQDWIDNPDFSSNAGRVANAALLDAEIAAETSKRTKADLLALCKEHGVPAGPINDLDEVFGDPQVIARGLRVDLGGMPGVRSPFTFSHAELALDRPSPILGEDN</sequence>
<dbReference type="PANTHER" id="PTHR48207">
    <property type="entry name" value="SUCCINATE--HYDROXYMETHYLGLUTARATE COA-TRANSFERASE"/>
    <property type="match status" value="1"/>
</dbReference>
<dbReference type="OrthoDB" id="5720311at2"/>
<dbReference type="InterPro" id="IPR023606">
    <property type="entry name" value="CoA-Trfase_III_dom_1_sf"/>
</dbReference>
<dbReference type="InterPro" id="IPR003673">
    <property type="entry name" value="CoA-Trfase_fam_III"/>
</dbReference>
<name>A0A547PBP3_9SPHN</name>
<dbReference type="Gene3D" id="3.30.1540.10">
    <property type="entry name" value="formyl-coa transferase, domain 3"/>
    <property type="match status" value="1"/>
</dbReference>
<keyword evidence="3" id="KW-1185">Reference proteome</keyword>
<reference evidence="2 3" key="1">
    <citation type="submission" date="2019-06" db="EMBL/GenBank/DDBJ databases">
        <title>Erythrobacter insulae sp. nov., isolated from a tidal flat.</title>
        <authorList>
            <person name="Yoon J.-H."/>
        </authorList>
    </citation>
    <scope>NUCLEOTIDE SEQUENCE [LARGE SCALE GENOMIC DNA]</scope>
    <source>
        <strain evidence="2 3">JBTF-M21</strain>
    </source>
</reference>
<dbReference type="Pfam" id="PF02515">
    <property type="entry name" value="CoA_transf_3"/>
    <property type="match status" value="1"/>
</dbReference>
<evidence type="ECO:0000313" key="3">
    <source>
        <dbReference type="Proteomes" id="UP000316343"/>
    </source>
</evidence>
<dbReference type="GO" id="GO:0008410">
    <property type="term" value="F:CoA-transferase activity"/>
    <property type="evidence" value="ECO:0007669"/>
    <property type="project" value="TreeGrafter"/>
</dbReference>
<proteinExistence type="predicted"/>
<dbReference type="SUPFAM" id="SSF89796">
    <property type="entry name" value="CoA-transferase family III (CaiB/BaiF)"/>
    <property type="match status" value="1"/>
</dbReference>
<gene>
    <name evidence="2" type="ORF">FGU71_06570</name>
</gene>
<keyword evidence="1 2" id="KW-0808">Transferase</keyword>
<protein>
    <submittedName>
        <fullName evidence="2">CoA transferase</fullName>
    </submittedName>
</protein>
<accession>A0A547PBP3</accession>
<dbReference type="PANTHER" id="PTHR48207:SF3">
    <property type="entry name" value="SUCCINATE--HYDROXYMETHYLGLUTARATE COA-TRANSFERASE"/>
    <property type="match status" value="1"/>
</dbReference>
<evidence type="ECO:0000256" key="1">
    <source>
        <dbReference type="ARBA" id="ARBA00022679"/>
    </source>
</evidence>
<dbReference type="RefSeq" id="WP_142787824.1">
    <property type="nucleotide sequence ID" value="NZ_VHJK01000001.1"/>
</dbReference>
<dbReference type="Gene3D" id="3.40.50.10540">
    <property type="entry name" value="Crotonobetainyl-coa:carnitine coa-transferase, domain 1"/>
    <property type="match status" value="1"/>
</dbReference>
<organism evidence="2 3">
    <name type="scientific">Erythrobacter insulae</name>
    <dbReference type="NCBI Taxonomy" id="2584124"/>
    <lineage>
        <taxon>Bacteria</taxon>
        <taxon>Pseudomonadati</taxon>
        <taxon>Pseudomonadota</taxon>
        <taxon>Alphaproteobacteria</taxon>
        <taxon>Sphingomonadales</taxon>
        <taxon>Erythrobacteraceae</taxon>
        <taxon>Erythrobacter/Porphyrobacter group</taxon>
        <taxon>Erythrobacter</taxon>
    </lineage>
</organism>
<dbReference type="EMBL" id="VHJK01000001">
    <property type="protein sequence ID" value="TRD11555.1"/>
    <property type="molecule type" value="Genomic_DNA"/>
</dbReference>
<dbReference type="InterPro" id="IPR050483">
    <property type="entry name" value="CoA-transferase_III_domain"/>
</dbReference>